<dbReference type="GO" id="GO:0005227">
    <property type="term" value="F:calcium-activated cation channel activity"/>
    <property type="evidence" value="ECO:0007669"/>
    <property type="project" value="InterPro"/>
</dbReference>
<name>A0AAP0ECN4_9MAGN</name>
<organism evidence="12 13">
    <name type="scientific">Stephania japonica</name>
    <dbReference type="NCBI Taxonomy" id="461633"/>
    <lineage>
        <taxon>Eukaryota</taxon>
        <taxon>Viridiplantae</taxon>
        <taxon>Streptophyta</taxon>
        <taxon>Embryophyta</taxon>
        <taxon>Tracheophyta</taxon>
        <taxon>Spermatophyta</taxon>
        <taxon>Magnoliopsida</taxon>
        <taxon>Ranunculales</taxon>
        <taxon>Menispermaceae</taxon>
        <taxon>Menispermoideae</taxon>
        <taxon>Cissampelideae</taxon>
        <taxon>Stephania</taxon>
    </lineage>
</organism>
<evidence type="ECO:0000256" key="6">
    <source>
        <dbReference type="ARBA" id="ARBA00023136"/>
    </source>
</evidence>
<evidence type="ECO:0000313" key="12">
    <source>
        <dbReference type="EMBL" id="KAK9090754.1"/>
    </source>
</evidence>
<comment type="subcellular location">
    <subcellularLocation>
        <location evidence="1">Membrane</location>
        <topology evidence="1">Multi-pass membrane protein</topology>
    </subcellularLocation>
</comment>
<evidence type="ECO:0000256" key="5">
    <source>
        <dbReference type="ARBA" id="ARBA00022989"/>
    </source>
</evidence>
<accession>A0AAP0ECN4</accession>
<evidence type="ECO:0000256" key="7">
    <source>
        <dbReference type="ARBA" id="ARBA00023303"/>
    </source>
</evidence>
<evidence type="ECO:0000256" key="2">
    <source>
        <dbReference type="ARBA" id="ARBA00007779"/>
    </source>
</evidence>
<dbReference type="GO" id="GO:0005886">
    <property type="term" value="C:plasma membrane"/>
    <property type="evidence" value="ECO:0007669"/>
    <property type="project" value="TreeGrafter"/>
</dbReference>
<feature type="transmembrane region" description="Helical" evidence="8">
    <location>
        <begin position="655"/>
        <end position="674"/>
    </location>
</feature>
<dbReference type="Pfam" id="PF02714">
    <property type="entry name" value="RSN1_7TM"/>
    <property type="match status" value="1"/>
</dbReference>
<dbReference type="PANTHER" id="PTHR13018:SF109">
    <property type="entry name" value="CSC1-LIKE PROTEIN HYP1"/>
    <property type="match status" value="1"/>
</dbReference>
<dbReference type="InterPro" id="IPR032880">
    <property type="entry name" value="CSC1/OSCA1-like_N"/>
</dbReference>
<keyword evidence="7" id="KW-0407">Ion channel</keyword>
<keyword evidence="5 8" id="KW-1133">Transmembrane helix</keyword>
<dbReference type="InterPro" id="IPR003864">
    <property type="entry name" value="CSC1/OSCA1-like_7TM"/>
</dbReference>
<dbReference type="AlphaFoldDB" id="A0AAP0ECN4"/>
<keyword evidence="13" id="KW-1185">Reference proteome</keyword>
<feature type="transmembrane region" description="Helical" evidence="8">
    <location>
        <begin position="575"/>
        <end position="607"/>
    </location>
</feature>
<keyword evidence="7" id="KW-0406">Ion transport</keyword>
<evidence type="ECO:0000259" key="9">
    <source>
        <dbReference type="Pfam" id="PF02714"/>
    </source>
</evidence>
<feature type="transmembrane region" description="Helical" evidence="8">
    <location>
        <begin position="446"/>
        <end position="466"/>
    </location>
</feature>
<dbReference type="EMBL" id="JBBNAE010000010">
    <property type="protein sequence ID" value="KAK9090754.1"/>
    <property type="molecule type" value="Genomic_DNA"/>
</dbReference>
<proteinExistence type="inferred from homology"/>
<dbReference type="Pfam" id="PF14703">
    <property type="entry name" value="PHM7_cyt"/>
    <property type="match status" value="1"/>
</dbReference>
<dbReference type="InterPro" id="IPR027815">
    <property type="entry name" value="CSC1/OSCA1-like_cyt"/>
</dbReference>
<feature type="domain" description="CSC1/OSCA1-like cytosolic" evidence="11">
    <location>
        <begin position="220"/>
        <end position="372"/>
    </location>
</feature>
<evidence type="ECO:0000313" key="13">
    <source>
        <dbReference type="Proteomes" id="UP001417504"/>
    </source>
</evidence>
<keyword evidence="3" id="KW-0813">Transport</keyword>
<evidence type="ECO:0000256" key="3">
    <source>
        <dbReference type="ARBA" id="ARBA00022448"/>
    </source>
</evidence>
<comment type="similarity">
    <text evidence="2">Belongs to the CSC1 (TC 1.A.17) family.</text>
</comment>
<evidence type="ECO:0000256" key="4">
    <source>
        <dbReference type="ARBA" id="ARBA00022692"/>
    </source>
</evidence>
<dbReference type="Proteomes" id="UP001417504">
    <property type="component" value="Unassembled WGS sequence"/>
</dbReference>
<sequence>MIVSALLTSVGINFGLCILFLTLYSILRKQVGNINVYAPRLAVEGSSKQTSRFSLESLLPSPGWVRRAWQASEEELLSSSSLDVIVFVRIFSFSLKLFSLAGVVGIFILLPINLCGTQLNEIDISDIPYKSLDQFSISNVEDGSKRLWIHFCAVYFISVVVCYLLHDVQLMPFDVESIMYTLHEKYYEREAWVQFEPVEYNYISLKRVQCFYASKPQPHQFTILVRGIPVSDGSNINDTVDSFFREYHSSTYLSHVVVRRTSKLHELISDAKELYRRLIHLKSTSHQRNRESGFFGKKVDLVNDYEKKLEDLHETVRRGQSDVSLSGEEVPAAFVSFNSRYGAAIGFQFQQSINPTKWVTEQAPEPSDVYWPFFSTSFLKRWIFKLLVLVASFFLTVLFLIPVFLVQGLTNLNQLEKFFPFLKGLLSIAFVSQVITGYLPSLILQLFLSMVPPIMKIFSSMQGFISNSEIEKSACYKVLWFTVWNIFFANVLSGSALTLFNVFLDIKNIPMKLAVAVPAQASFFIAYVVTSGWTSLSSELFRMFPLIWNYINCGRNANDEFDVPSFPYHSEIPRVLFFGLLGIIFFFLAPLILPFLLAYFFLGYVIYRNQFLNVYAPKYETGGKYWPIVHNTMIFALILLQSIAVGTFGLKKLPLASSLTIPLIVLTLLFNEYCRKRFLPMFKAYPAESLINKDREDQNDPNIGIFLDELVNAYKDPALTPIRYSQNDNEHNAPLLEEARVSS</sequence>
<evidence type="ECO:0000256" key="8">
    <source>
        <dbReference type="SAM" id="Phobius"/>
    </source>
</evidence>
<feature type="transmembrane region" description="Helical" evidence="8">
    <location>
        <begin position="515"/>
        <end position="536"/>
    </location>
</feature>
<feature type="transmembrane region" description="Helical" evidence="8">
    <location>
        <begin position="86"/>
        <end position="110"/>
    </location>
</feature>
<dbReference type="InterPro" id="IPR045122">
    <property type="entry name" value="Csc1-like"/>
</dbReference>
<comment type="caution">
    <text evidence="12">The sequence shown here is derived from an EMBL/GenBank/DDBJ whole genome shotgun (WGS) entry which is preliminary data.</text>
</comment>
<keyword evidence="4 8" id="KW-0812">Transmembrane</keyword>
<gene>
    <name evidence="12" type="ORF">Sjap_023931</name>
</gene>
<reference evidence="12 13" key="1">
    <citation type="submission" date="2024-01" db="EMBL/GenBank/DDBJ databases">
        <title>Genome assemblies of Stephania.</title>
        <authorList>
            <person name="Yang L."/>
        </authorList>
    </citation>
    <scope>NUCLEOTIDE SEQUENCE [LARGE SCALE GENOMIC DNA]</scope>
    <source>
        <strain evidence="12">QJT</strain>
        <tissue evidence="12">Leaf</tissue>
    </source>
</reference>
<feature type="transmembrane region" description="Helical" evidence="8">
    <location>
        <begin position="6"/>
        <end position="27"/>
    </location>
</feature>
<dbReference type="Pfam" id="PF13967">
    <property type="entry name" value="RSN1_TM"/>
    <property type="match status" value="1"/>
</dbReference>
<evidence type="ECO:0000256" key="1">
    <source>
        <dbReference type="ARBA" id="ARBA00004141"/>
    </source>
</evidence>
<feature type="domain" description="CSC1/OSCA1-like N-terminal transmembrane" evidence="10">
    <location>
        <begin position="5"/>
        <end position="166"/>
    </location>
</feature>
<evidence type="ECO:0000259" key="10">
    <source>
        <dbReference type="Pfam" id="PF13967"/>
    </source>
</evidence>
<feature type="transmembrane region" description="Helical" evidence="8">
    <location>
        <begin position="382"/>
        <end position="406"/>
    </location>
</feature>
<feature type="transmembrane region" description="Helical" evidence="8">
    <location>
        <begin position="628"/>
        <end position="649"/>
    </location>
</feature>
<protein>
    <submittedName>
        <fullName evidence="12">Uncharacterized protein</fullName>
    </submittedName>
</protein>
<feature type="domain" description="CSC1/OSCA1-like 7TM region" evidence="9">
    <location>
        <begin position="385"/>
        <end position="648"/>
    </location>
</feature>
<keyword evidence="6 8" id="KW-0472">Membrane</keyword>
<evidence type="ECO:0000259" key="11">
    <source>
        <dbReference type="Pfam" id="PF14703"/>
    </source>
</evidence>
<dbReference type="PANTHER" id="PTHR13018">
    <property type="entry name" value="PROBABLE MEMBRANE PROTEIN DUF221-RELATED"/>
    <property type="match status" value="1"/>
</dbReference>
<feature type="transmembrane region" description="Helical" evidence="8">
    <location>
        <begin position="418"/>
        <end position="439"/>
    </location>
</feature>
<feature type="transmembrane region" description="Helical" evidence="8">
    <location>
        <begin position="478"/>
        <end position="503"/>
    </location>
</feature>
<feature type="transmembrane region" description="Helical" evidence="8">
    <location>
        <begin position="147"/>
        <end position="165"/>
    </location>
</feature>